<proteinExistence type="predicted"/>
<dbReference type="Pfam" id="PF21155">
    <property type="entry name" value="VpsT-like_REC"/>
    <property type="match status" value="1"/>
</dbReference>
<gene>
    <name evidence="6" type="ORF">VAZ01S_026_00090</name>
</gene>
<dbReference type="AlphaFoldDB" id="U3CAT7"/>
<keyword evidence="7" id="KW-1185">Reference proteome</keyword>
<dbReference type="GO" id="GO:0003677">
    <property type="term" value="F:DNA binding"/>
    <property type="evidence" value="ECO:0007669"/>
    <property type="project" value="UniProtKB-KW"/>
</dbReference>
<keyword evidence="2" id="KW-0238">DNA-binding</keyword>
<dbReference type="PROSITE" id="PS50043">
    <property type="entry name" value="HTH_LUXR_2"/>
    <property type="match status" value="1"/>
</dbReference>
<reference evidence="6 7" key="1">
    <citation type="submission" date="2013-09" db="EMBL/GenBank/DDBJ databases">
        <title>Whole genome shotgun sequence of Vibrio azureus NBRC 104587.</title>
        <authorList>
            <person name="Isaki S."/>
            <person name="Hosoyama A."/>
            <person name="Numata M."/>
            <person name="Hashimoto M."/>
            <person name="Hosoyama Y."/>
            <person name="Tsuchikane K."/>
            <person name="Noguchi M."/>
            <person name="Hirakata S."/>
            <person name="Ichikawa N."/>
            <person name="Ohji S."/>
            <person name="Yamazoe A."/>
            <person name="Fujita N."/>
        </authorList>
    </citation>
    <scope>NUCLEOTIDE SEQUENCE [LARGE SCALE GENOMIC DNA]</scope>
    <source>
        <strain evidence="6 7">NBRC 104587</strain>
    </source>
</reference>
<dbReference type="Gene3D" id="1.10.10.10">
    <property type="entry name" value="Winged helix-like DNA-binding domain superfamily/Winged helix DNA-binding domain"/>
    <property type="match status" value="1"/>
</dbReference>
<dbReference type="InterPro" id="IPR016032">
    <property type="entry name" value="Sig_transdc_resp-reg_C-effctor"/>
</dbReference>
<dbReference type="STRING" id="1219077.VAZ01S_026_00090"/>
<feature type="domain" description="HTH luxR-type" evidence="5">
    <location>
        <begin position="192"/>
        <end position="257"/>
    </location>
</feature>
<dbReference type="Proteomes" id="UP000016567">
    <property type="component" value="Unassembled WGS sequence"/>
</dbReference>
<dbReference type="EMBL" id="BATL01000026">
    <property type="protein sequence ID" value="GAD75503.1"/>
    <property type="molecule type" value="Genomic_DNA"/>
</dbReference>
<evidence type="ECO:0000256" key="2">
    <source>
        <dbReference type="ARBA" id="ARBA00023125"/>
    </source>
</evidence>
<sequence length="259" mass="29669">MHTSVTEALNYNAFIFFADGYLIKLMTTYLLRYEARNKNTIKGNLMRKSSYTRKLFLVSLKKQIEPSIKKIIEDTDLEVPLISTQDLMEARPEHRNKILLIDFNEHQALIQSMKNLPIVWQNFETALINVPKRLRTHDLLAFGNLKGVFYQQESSQKVAIGLKEIVNGKNWLPREVTSQLLQYYRGVVNTHTGPIISDLTIRQLEVLRYAQSGTSNIQIAEAMCISESTVKTHLSGIFKKLSVKGRVQAIAWADQNLLC</sequence>
<dbReference type="SUPFAM" id="SSF46894">
    <property type="entry name" value="C-terminal effector domain of the bipartite response regulators"/>
    <property type="match status" value="1"/>
</dbReference>
<dbReference type="InterPro" id="IPR000792">
    <property type="entry name" value="Tscrpt_reg_LuxR_C"/>
</dbReference>
<dbReference type="PANTHER" id="PTHR44688">
    <property type="entry name" value="DNA-BINDING TRANSCRIPTIONAL ACTIVATOR DEVR_DOSR"/>
    <property type="match status" value="1"/>
</dbReference>
<evidence type="ECO:0000313" key="6">
    <source>
        <dbReference type="EMBL" id="GAD75503.1"/>
    </source>
</evidence>
<dbReference type="GO" id="GO:0006355">
    <property type="term" value="P:regulation of DNA-templated transcription"/>
    <property type="evidence" value="ECO:0007669"/>
    <property type="project" value="InterPro"/>
</dbReference>
<keyword evidence="3" id="KW-0804">Transcription</keyword>
<protein>
    <recommendedName>
        <fullName evidence="5">HTH luxR-type domain-containing protein</fullName>
    </recommendedName>
</protein>
<keyword evidence="4" id="KW-0472">Membrane</keyword>
<dbReference type="Gene3D" id="3.40.50.2300">
    <property type="match status" value="1"/>
</dbReference>
<dbReference type="SMART" id="SM00421">
    <property type="entry name" value="HTH_LUXR"/>
    <property type="match status" value="1"/>
</dbReference>
<dbReference type="InterPro" id="IPR036388">
    <property type="entry name" value="WH-like_DNA-bd_sf"/>
</dbReference>
<dbReference type="InterPro" id="IPR049151">
    <property type="entry name" value="CsgD-like_REC"/>
</dbReference>
<keyword evidence="4" id="KW-0812">Transmembrane</keyword>
<dbReference type="PRINTS" id="PR00038">
    <property type="entry name" value="HTHLUXR"/>
</dbReference>
<comment type="caution">
    <text evidence="6">The sequence shown here is derived from an EMBL/GenBank/DDBJ whole genome shotgun (WGS) entry which is preliminary data.</text>
</comment>
<evidence type="ECO:0000259" key="5">
    <source>
        <dbReference type="PROSITE" id="PS50043"/>
    </source>
</evidence>
<evidence type="ECO:0000256" key="3">
    <source>
        <dbReference type="ARBA" id="ARBA00023163"/>
    </source>
</evidence>
<dbReference type="Pfam" id="PF00196">
    <property type="entry name" value="GerE"/>
    <property type="match status" value="1"/>
</dbReference>
<evidence type="ECO:0000313" key="7">
    <source>
        <dbReference type="Proteomes" id="UP000016567"/>
    </source>
</evidence>
<organism evidence="6 7">
    <name type="scientific">Vibrio azureus NBRC 104587</name>
    <dbReference type="NCBI Taxonomy" id="1219077"/>
    <lineage>
        <taxon>Bacteria</taxon>
        <taxon>Pseudomonadati</taxon>
        <taxon>Pseudomonadota</taxon>
        <taxon>Gammaproteobacteria</taxon>
        <taxon>Vibrionales</taxon>
        <taxon>Vibrionaceae</taxon>
        <taxon>Vibrio</taxon>
    </lineage>
</organism>
<accession>U3CAT7</accession>
<keyword evidence="1" id="KW-0805">Transcription regulation</keyword>
<name>U3CAT7_9VIBR</name>
<dbReference type="PANTHER" id="PTHR44688:SF16">
    <property type="entry name" value="DNA-BINDING TRANSCRIPTIONAL ACTIVATOR DEVR_DOSR"/>
    <property type="match status" value="1"/>
</dbReference>
<dbReference type="CDD" id="cd06170">
    <property type="entry name" value="LuxR_C_like"/>
    <property type="match status" value="1"/>
</dbReference>
<evidence type="ECO:0000256" key="4">
    <source>
        <dbReference type="SAM" id="Phobius"/>
    </source>
</evidence>
<feature type="transmembrane region" description="Helical" evidence="4">
    <location>
        <begin position="12"/>
        <end position="31"/>
    </location>
</feature>
<dbReference type="eggNOG" id="COG2197">
    <property type="taxonomic scope" value="Bacteria"/>
</dbReference>
<evidence type="ECO:0000256" key="1">
    <source>
        <dbReference type="ARBA" id="ARBA00023015"/>
    </source>
</evidence>
<keyword evidence="4" id="KW-1133">Transmembrane helix</keyword>